<dbReference type="PANTHER" id="PTHR21666">
    <property type="entry name" value="PEPTIDASE-RELATED"/>
    <property type="match status" value="1"/>
</dbReference>
<feature type="domain" description="M23ase beta-sheet core" evidence="1">
    <location>
        <begin position="58"/>
        <end position="143"/>
    </location>
</feature>
<dbReference type="InterPro" id="IPR011055">
    <property type="entry name" value="Dup_hybrid_motif"/>
</dbReference>
<proteinExistence type="predicted"/>
<dbReference type="SUPFAM" id="SSF51261">
    <property type="entry name" value="Duplicated hybrid motif"/>
    <property type="match status" value="1"/>
</dbReference>
<name>A0A6B0YRH8_9CHLR</name>
<evidence type="ECO:0000259" key="1">
    <source>
        <dbReference type="Pfam" id="PF01551"/>
    </source>
</evidence>
<dbReference type="PANTHER" id="PTHR21666:SF270">
    <property type="entry name" value="MUREIN HYDROLASE ACTIVATOR ENVC"/>
    <property type="match status" value="1"/>
</dbReference>
<sequence>MPMSFDFLQGAIENGCYEPEGVYLAAPFEGQRRIVQEWGAHPEHYRRFVVGTKALLGHNGVDFELHPSERILAADSGIVTTIGNDGERYGRFIRISHPWGESLYTRFQNFVVDAGQRVERGELIGYFNQLPESGQHFHFGIRVFPYVVVDGWGGHSNPLPHLPPNSILFESQ</sequence>
<dbReference type="Gene3D" id="2.70.70.10">
    <property type="entry name" value="Glucose Permease (Domain IIA)"/>
    <property type="match status" value="1"/>
</dbReference>
<accession>A0A6B0YRH8</accession>
<dbReference type="CDD" id="cd12797">
    <property type="entry name" value="M23_peptidase"/>
    <property type="match status" value="1"/>
</dbReference>
<reference evidence="2" key="1">
    <citation type="submission" date="2019-09" db="EMBL/GenBank/DDBJ databases">
        <title>Characterisation of the sponge microbiome using genome-centric metagenomics.</title>
        <authorList>
            <person name="Engelberts J.P."/>
            <person name="Robbins S.J."/>
            <person name="De Goeij J.M."/>
            <person name="Aranda M."/>
            <person name="Bell S.C."/>
            <person name="Webster N.S."/>
        </authorList>
    </citation>
    <scope>NUCLEOTIDE SEQUENCE</scope>
    <source>
        <strain evidence="2">SB0664_bin_27</strain>
    </source>
</reference>
<dbReference type="AlphaFoldDB" id="A0A6B0YRH8"/>
<organism evidence="2">
    <name type="scientific">Caldilineaceae bacterium SB0664_bin_27</name>
    <dbReference type="NCBI Taxonomy" id="2605260"/>
    <lineage>
        <taxon>Bacteria</taxon>
        <taxon>Bacillati</taxon>
        <taxon>Chloroflexota</taxon>
        <taxon>Caldilineae</taxon>
        <taxon>Caldilineales</taxon>
        <taxon>Caldilineaceae</taxon>
    </lineage>
</organism>
<evidence type="ECO:0000313" key="2">
    <source>
        <dbReference type="EMBL" id="MXY93167.1"/>
    </source>
</evidence>
<comment type="caution">
    <text evidence="2">The sequence shown here is derived from an EMBL/GenBank/DDBJ whole genome shotgun (WGS) entry which is preliminary data.</text>
</comment>
<gene>
    <name evidence="2" type="ORF">F4Y42_06910</name>
</gene>
<dbReference type="GO" id="GO:0004222">
    <property type="term" value="F:metalloendopeptidase activity"/>
    <property type="evidence" value="ECO:0007669"/>
    <property type="project" value="TreeGrafter"/>
</dbReference>
<dbReference type="EMBL" id="VXRG01000061">
    <property type="protein sequence ID" value="MXY93167.1"/>
    <property type="molecule type" value="Genomic_DNA"/>
</dbReference>
<dbReference type="Pfam" id="PF01551">
    <property type="entry name" value="Peptidase_M23"/>
    <property type="match status" value="1"/>
</dbReference>
<dbReference type="InterPro" id="IPR016047">
    <property type="entry name" value="M23ase_b-sheet_dom"/>
</dbReference>
<protein>
    <submittedName>
        <fullName evidence="2">M23 family metallopeptidase</fullName>
    </submittedName>
</protein>
<dbReference type="InterPro" id="IPR050570">
    <property type="entry name" value="Cell_wall_metabolism_enzyme"/>
</dbReference>